<dbReference type="STRING" id="1619234.SAMN05421730_101066"/>
<dbReference type="Pfam" id="PF18120">
    <property type="entry name" value="DUF5597"/>
    <property type="match status" value="1"/>
</dbReference>
<evidence type="ECO:0000259" key="2">
    <source>
        <dbReference type="Pfam" id="PF18120"/>
    </source>
</evidence>
<protein>
    <submittedName>
        <fullName evidence="3">Glycosyl hydrolases family 35</fullName>
    </submittedName>
</protein>
<dbReference type="Gene3D" id="3.20.20.80">
    <property type="entry name" value="Glycosidases"/>
    <property type="match status" value="1"/>
</dbReference>
<name>A0A1D3TTR1_9FIRM</name>
<keyword evidence="4" id="KW-1185">Reference proteome</keyword>
<evidence type="ECO:0000259" key="1">
    <source>
        <dbReference type="Pfam" id="PF01301"/>
    </source>
</evidence>
<proteinExistence type="predicted"/>
<dbReference type="EMBL" id="FMKA01000010">
    <property type="protein sequence ID" value="SCP97404.1"/>
    <property type="molecule type" value="Genomic_DNA"/>
</dbReference>
<dbReference type="AlphaFoldDB" id="A0A1D3TTR1"/>
<keyword evidence="3" id="KW-0378">Hydrolase</keyword>
<feature type="domain" description="Glycoside hydrolase 35 catalytic" evidence="1">
    <location>
        <begin position="16"/>
        <end position="219"/>
    </location>
</feature>
<accession>A0A1D3TTR1</accession>
<feature type="domain" description="DUF5597" evidence="2">
    <location>
        <begin position="376"/>
        <end position="494"/>
    </location>
</feature>
<evidence type="ECO:0000313" key="3">
    <source>
        <dbReference type="EMBL" id="SCP97404.1"/>
    </source>
</evidence>
<dbReference type="InterPro" id="IPR017853">
    <property type="entry name" value="GH"/>
</dbReference>
<dbReference type="RefSeq" id="WP_091233479.1">
    <property type="nucleotide sequence ID" value="NZ_FMKA01000010.1"/>
</dbReference>
<dbReference type="Proteomes" id="UP000199315">
    <property type="component" value="Unassembled WGS sequence"/>
</dbReference>
<evidence type="ECO:0000313" key="4">
    <source>
        <dbReference type="Proteomes" id="UP000199315"/>
    </source>
</evidence>
<dbReference type="SUPFAM" id="SSF51445">
    <property type="entry name" value="(Trans)glycosidases"/>
    <property type="match status" value="1"/>
</dbReference>
<organism evidence="3 4">
    <name type="scientific">Anaerobium acetethylicum</name>
    <dbReference type="NCBI Taxonomy" id="1619234"/>
    <lineage>
        <taxon>Bacteria</taxon>
        <taxon>Bacillati</taxon>
        <taxon>Bacillota</taxon>
        <taxon>Clostridia</taxon>
        <taxon>Lachnospirales</taxon>
        <taxon>Lachnospiraceae</taxon>
        <taxon>Anaerobium</taxon>
    </lineage>
</organism>
<sequence>MRHISEIKIDNGIPTLYVKGEPFLALSGEIHNSSASSLQFMEEKVWPGLKGLHMNSVIVPIYWETIEPAEGVYNYELLDGLIAQARENNMHLILLWFGLWKNSESMYVPGWMKKDTETYFRVRKVNGEPINTISPLCQAAVEKDAMVFANIMAHIRSVDEEESTVIIMQVENELGLLGTSCDYSDQAKAAFVEQIPQELADAYEVEGDWKKAFKTDAEEYFMAYYFAKALEKITAAGQKEYPIPCYTNAWLKQYPWYAGSYPSGGPVKEVHKIWKLTAPSLFTLAPDIYVSYVPEVMDEYSYEGNPLFVPEVRKDAVTASYCLYAFGKHNAICYSPFGIEDLALDPADIDKPPMEVMIALNIDPSAFDITGSREILGQTYKLIDEMKPLYMNYRGTEHLQSYVKKSETDYGTFFRFAEYDVTVSYAPKMPAKPLAAGIMIELAENQFLITGMMSTITFRPKAGENVKVDFLKMEEGEIVNGEWKPGRILNGDEKMAVKLGEMPKCYRVELFKY</sequence>
<reference evidence="3 4" key="1">
    <citation type="submission" date="2016-09" db="EMBL/GenBank/DDBJ databases">
        <authorList>
            <person name="Capua I."/>
            <person name="De Benedictis P."/>
            <person name="Joannis T."/>
            <person name="Lombin L.H."/>
            <person name="Cattoli G."/>
        </authorList>
    </citation>
    <scope>NUCLEOTIDE SEQUENCE [LARGE SCALE GENOMIC DNA]</scope>
    <source>
        <strain evidence="3 4">GluBS11</strain>
    </source>
</reference>
<dbReference type="InterPro" id="IPR031330">
    <property type="entry name" value="Gly_Hdrlase_35_cat"/>
</dbReference>
<dbReference type="Gene3D" id="2.60.220.20">
    <property type="entry name" value="putative beta-Galactosidase from caulobacter crescentus"/>
    <property type="match status" value="1"/>
</dbReference>
<dbReference type="Pfam" id="PF01301">
    <property type="entry name" value="Glyco_hydro_35"/>
    <property type="match status" value="1"/>
</dbReference>
<dbReference type="OrthoDB" id="9800974at2"/>
<gene>
    <name evidence="3" type="ORF">SAMN05421730_101066</name>
</gene>
<dbReference type="GO" id="GO:0016787">
    <property type="term" value="F:hydrolase activity"/>
    <property type="evidence" value="ECO:0007669"/>
    <property type="project" value="UniProtKB-KW"/>
</dbReference>
<dbReference type="InterPro" id="IPR040719">
    <property type="entry name" value="DUF5597"/>
</dbReference>